<protein>
    <submittedName>
        <fullName evidence="2">Uncharacterized protein</fullName>
    </submittedName>
</protein>
<keyword evidence="3" id="KW-1185">Reference proteome</keyword>
<dbReference type="OrthoDB" id="6737366at2759"/>
<reference evidence="2" key="1">
    <citation type="submission" date="2021-12" db="EMBL/GenBank/DDBJ databases">
        <authorList>
            <person name="King R."/>
        </authorList>
    </citation>
    <scope>NUCLEOTIDE SEQUENCE</scope>
</reference>
<organism evidence="2 3">
    <name type="scientific">Brassicogethes aeneus</name>
    <name type="common">Rape pollen beetle</name>
    <name type="synonym">Meligethes aeneus</name>
    <dbReference type="NCBI Taxonomy" id="1431903"/>
    <lineage>
        <taxon>Eukaryota</taxon>
        <taxon>Metazoa</taxon>
        <taxon>Ecdysozoa</taxon>
        <taxon>Arthropoda</taxon>
        <taxon>Hexapoda</taxon>
        <taxon>Insecta</taxon>
        <taxon>Pterygota</taxon>
        <taxon>Neoptera</taxon>
        <taxon>Endopterygota</taxon>
        <taxon>Coleoptera</taxon>
        <taxon>Polyphaga</taxon>
        <taxon>Cucujiformia</taxon>
        <taxon>Nitidulidae</taxon>
        <taxon>Meligethinae</taxon>
        <taxon>Brassicogethes</taxon>
    </lineage>
</organism>
<feature type="compositionally biased region" description="Polar residues" evidence="1">
    <location>
        <begin position="93"/>
        <end position="104"/>
    </location>
</feature>
<evidence type="ECO:0000313" key="2">
    <source>
        <dbReference type="EMBL" id="CAH0546619.1"/>
    </source>
</evidence>
<accession>A0A9P0FB37</accession>
<feature type="region of interest" description="Disordered" evidence="1">
    <location>
        <begin position="86"/>
        <end position="106"/>
    </location>
</feature>
<dbReference type="EMBL" id="OV121132">
    <property type="protein sequence ID" value="CAH0546619.1"/>
    <property type="molecule type" value="Genomic_DNA"/>
</dbReference>
<evidence type="ECO:0000256" key="1">
    <source>
        <dbReference type="SAM" id="MobiDB-lite"/>
    </source>
</evidence>
<dbReference type="Proteomes" id="UP001154078">
    <property type="component" value="Chromosome 1"/>
</dbReference>
<sequence>MSSVVNMSENTLIKLKTTLKNHFESNEKSQGDVQQNQGSVNEHLLSRMVKQLEDRVEEQSKMIKHLIGSENSEITNIPLNKNNENKEKRVRIKSSSNVPQNNTETKMDEPVKINIKEKNVKKTNIEGSAIVDENEFQAAPKKAWLFIGRAQQTTTKEKVENYLAKKNPNTVFEVEEIKKHATNNSKNKSFKAVPLMFLLVKTIKLKMFPTIPSMQMEGSAIPYEYLRSTSIRGSSEMGIVSENVPGKLELLFQIQGVQSIEVPFTQRADSFGDSLENRDMASIGVCP</sequence>
<proteinExistence type="predicted"/>
<name>A0A9P0FB37_BRAAE</name>
<dbReference type="AlphaFoldDB" id="A0A9P0FB37"/>
<evidence type="ECO:0000313" key="3">
    <source>
        <dbReference type="Proteomes" id="UP001154078"/>
    </source>
</evidence>
<gene>
    <name evidence="2" type="ORF">MELIAE_LOCUS742</name>
</gene>